<gene>
    <name evidence="2" type="ORF">GSONMT00003960001</name>
</gene>
<dbReference type="AlphaFoldDB" id="A0A060XDQ2"/>
<evidence type="ECO:0000313" key="3">
    <source>
        <dbReference type="Proteomes" id="UP000193380"/>
    </source>
</evidence>
<protein>
    <submittedName>
        <fullName evidence="2">Uncharacterized protein</fullName>
    </submittedName>
</protein>
<dbReference type="STRING" id="8022.A0A060XDQ2"/>
<feature type="region of interest" description="Disordered" evidence="1">
    <location>
        <begin position="76"/>
        <end position="95"/>
    </location>
</feature>
<dbReference type="PaxDb" id="8022-A0A060XDQ2"/>
<organism evidence="2 3">
    <name type="scientific">Oncorhynchus mykiss</name>
    <name type="common">Rainbow trout</name>
    <name type="synonym">Salmo gairdneri</name>
    <dbReference type="NCBI Taxonomy" id="8022"/>
    <lineage>
        <taxon>Eukaryota</taxon>
        <taxon>Metazoa</taxon>
        <taxon>Chordata</taxon>
        <taxon>Craniata</taxon>
        <taxon>Vertebrata</taxon>
        <taxon>Euteleostomi</taxon>
        <taxon>Actinopterygii</taxon>
        <taxon>Neopterygii</taxon>
        <taxon>Teleostei</taxon>
        <taxon>Protacanthopterygii</taxon>
        <taxon>Salmoniformes</taxon>
        <taxon>Salmonidae</taxon>
        <taxon>Salmoninae</taxon>
        <taxon>Oncorhynchus</taxon>
    </lineage>
</organism>
<reference evidence="2" key="1">
    <citation type="journal article" date="2014" name="Nat. Commun.">
        <title>The rainbow trout genome provides novel insights into evolution after whole-genome duplication in vertebrates.</title>
        <authorList>
            <person name="Berthelot C."/>
            <person name="Brunet F."/>
            <person name="Chalopin D."/>
            <person name="Juanchich A."/>
            <person name="Bernard M."/>
            <person name="Noel B."/>
            <person name="Bento P."/>
            <person name="Da Silva C."/>
            <person name="Labadie K."/>
            <person name="Alberti A."/>
            <person name="Aury J.M."/>
            <person name="Louis A."/>
            <person name="Dehais P."/>
            <person name="Bardou P."/>
            <person name="Montfort J."/>
            <person name="Klopp C."/>
            <person name="Cabau C."/>
            <person name="Gaspin C."/>
            <person name="Thorgaard G.H."/>
            <person name="Boussaha M."/>
            <person name="Quillet E."/>
            <person name="Guyomard R."/>
            <person name="Galiana D."/>
            <person name="Bobe J."/>
            <person name="Volff J.N."/>
            <person name="Genet C."/>
            <person name="Wincker P."/>
            <person name="Jaillon O."/>
            <person name="Roest Crollius H."/>
            <person name="Guiguen Y."/>
        </authorList>
    </citation>
    <scope>NUCLEOTIDE SEQUENCE [LARGE SCALE GENOMIC DNA]</scope>
</reference>
<reference evidence="2" key="2">
    <citation type="submission" date="2014-03" db="EMBL/GenBank/DDBJ databases">
        <authorList>
            <person name="Genoscope - CEA"/>
        </authorList>
    </citation>
    <scope>NUCLEOTIDE SEQUENCE</scope>
</reference>
<evidence type="ECO:0000313" key="2">
    <source>
        <dbReference type="EMBL" id="CDQ77718.1"/>
    </source>
</evidence>
<dbReference type="Proteomes" id="UP000193380">
    <property type="component" value="Unassembled WGS sequence"/>
</dbReference>
<proteinExistence type="predicted"/>
<dbReference type="EMBL" id="FR905256">
    <property type="protein sequence ID" value="CDQ77718.1"/>
    <property type="molecule type" value="Genomic_DNA"/>
</dbReference>
<accession>A0A060XDQ2</accession>
<evidence type="ECO:0000256" key="1">
    <source>
        <dbReference type="SAM" id="MobiDB-lite"/>
    </source>
</evidence>
<name>A0A060XDQ2_ONCMY</name>
<sequence>MNLTPFQYVLLSSSFNPFLPPSMLTVPYVLLSHLSNESVPTAGMTRLARSRTTSSTSITSMDSSCSRNINNLLEGANTTGGLDNQPGPQTMEVSC</sequence>